<gene>
    <name evidence="2" type="ORF">LCGC14_0624950</name>
</gene>
<feature type="domain" description="Glycosyl transferase family 25" evidence="1">
    <location>
        <begin position="2"/>
        <end position="170"/>
    </location>
</feature>
<dbReference type="Pfam" id="PF01755">
    <property type="entry name" value="Glyco_transf_25"/>
    <property type="match status" value="1"/>
</dbReference>
<proteinExistence type="predicted"/>
<dbReference type="CDD" id="cd06532">
    <property type="entry name" value="Glyco_transf_25"/>
    <property type="match status" value="1"/>
</dbReference>
<feature type="non-terminal residue" evidence="2">
    <location>
        <position position="241"/>
    </location>
</feature>
<sequence>MKIYVINVPVATERRAMQEAQAKRFGLDMHFVNAIDAAGLDDEFCQRAANNWTRSISKKDIACFMSHRHVWALAAKETSPVMIIEDDVVFSPTIKDVLAVLAARSDPWNVIYDLEFAPGRHGISRTEYWHTKNPEISARYIYKNKIGLGAYVLSPQAAKRLHDAQDIYAMADAYVWTRPWLAPYQIEPAPAVQMIYLENVINLESSAAHNREIRFENQSYLKRKLIRLGITLDEARRFIGG</sequence>
<dbReference type="AlphaFoldDB" id="A0A0F9UC32"/>
<name>A0A0F9UC32_9ZZZZ</name>
<protein>
    <recommendedName>
        <fullName evidence="1">Glycosyl transferase family 25 domain-containing protein</fullName>
    </recommendedName>
</protein>
<comment type="caution">
    <text evidence="2">The sequence shown here is derived from an EMBL/GenBank/DDBJ whole genome shotgun (WGS) entry which is preliminary data.</text>
</comment>
<organism evidence="2">
    <name type="scientific">marine sediment metagenome</name>
    <dbReference type="NCBI Taxonomy" id="412755"/>
    <lineage>
        <taxon>unclassified sequences</taxon>
        <taxon>metagenomes</taxon>
        <taxon>ecological metagenomes</taxon>
    </lineage>
</organism>
<accession>A0A0F9UC32</accession>
<reference evidence="2" key="1">
    <citation type="journal article" date="2015" name="Nature">
        <title>Complex archaea that bridge the gap between prokaryotes and eukaryotes.</title>
        <authorList>
            <person name="Spang A."/>
            <person name="Saw J.H."/>
            <person name="Jorgensen S.L."/>
            <person name="Zaremba-Niedzwiedzka K."/>
            <person name="Martijn J."/>
            <person name="Lind A.E."/>
            <person name="van Eijk R."/>
            <person name="Schleper C."/>
            <person name="Guy L."/>
            <person name="Ettema T.J."/>
        </authorList>
    </citation>
    <scope>NUCLEOTIDE SEQUENCE</scope>
</reference>
<dbReference type="InterPro" id="IPR002654">
    <property type="entry name" value="Glyco_trans_25"/>
</dbReference>
<evidence type="ECO:0000313" key="2">
    <source>
        <dbReference type="EMBL" id="KKN51193.1"/>
    </source>
</evidence>
<dbReference type="EMBL" id="LAZR01001074">
    <property type="protein sequence ID" value="KKN51193.1"/>
    <property type="molecule type" value="Genomic_DNA"/>
</dbReference>
<evidence type="ECO:0000259" key="1">
    <source>
        <dbReference type="Pfam" id="PF01755"/>
    </source>
</evidence>